<feature type="transmembrane region" description="Helical" evidence="1">
    <location>
        <begin position="242"/>
        <end position="263"/>
    </location>
</feature>
<feature type="transmembrane region" description="Helical" evidence="1">
    <location>
        <begin position="99"/>
        <end position="118"/>
    </location>
</feature>
<feature type="transmembrane region" description="Helical" evidence="1">
    <location>
        <begin position="12"/>
        <end position="31"/>
    </location>
</feature>
<keyword evidence="1" id="KW-0472">Membrane</keyword>
<feature type="transmembrane region" description="Helical" evidence="1">
    <location>
        <begin position="158"/>
        <end position="176"/>
    </location>
</feature>
<dbReference type="AlphaFoldDB" id="A0A1H7U0C1"/>
<dbReference type="OrthoDB" id="8214317at2"/>
<feature type="transmembrane region" description="Helical" evidence="1">
    <location>
        <begin position="124"/>
        <end position="146"/>
    </location>
</feature>
<protein>
    <submittedName>
        <fullName evidence="2">Uncharacterized protein</fullName>
    </submittedName>
</protein>
<dbReference type="Proteomes" id="UP000199664">
    <property type="component" value="Unassembled WGS sequence"/>
</dbReference>
<feature type="transmembrane region" description="Helical" evidence="1">
    <location>
        <begin position="216"/>
        <end position="236"/>
    </location>
</feature>
<feature type="transmembrane region" description="Helical" evidence="1">
    <location>
        <begin position="43"/>
        <end position="60"/>
    </location>
</feature>
<keyword evidence="3" id="KW-1185">Reference proteome</keyword>
<dbReference type="EMBL" id="FOAN01000006">
    <property type="protein sequence ID" value="SEL90562.1"/>
    <property type="molecule type" value="Genomic_DNA"/>
</dbReference>
<accession>A0A1H7U0C1</accession>
<proteinExistence type="predicted"/>
<reference evidence="3" key="1">
    <citation type="submission" date="2016-10" db="EMBL/GenBank/DDBJ databases">
        <authorList>
            <person name="Varghese N."/>
            <person name="Submissions S."/>
        </authorList>
    </citation>
    <scope>NUCLEOTIDE SEQUENCE [LARGE SCALE GENOMIC DNA]</scope>
    <source>
        <strain evidence="3">LMG 26383,CCUG 61248,R- 45681</strain>
    </source>
</reference>
<name>A0A1H7U0C1_9HYPH</name>
<organism evidence="2 3">
    <name type="scientific">Bosea lupini</name>
    <dbReference type="NCBI Taxonomy" id="1036779"/>
    <lineage>
        <taxon>Bacteria</taxon>
        <taxon>Pseudomonadati</taxon>
        <taxon>Pseudomonadota</taxon>
        <taxon>Alphaproteobacteria</taxon>
        <taxon>Hyphomicrobiales</taxon>
        <taxon>Boseaceae</taxon>
        <taxon>Bosea</taxon>
    </lineage>
</organism>
<gene>
    <name evidence="2" type="ORF">SAMN04515666_10672</name>
</gene>
<feature type="transmembrane region" description="Helical" evidence="1">
    <location>
        <begin position="72"/>
        <end position="92"/>
    </location>
</feature>
<evidence type="ECO:0000256" key="1">
    <source>
        <dbReference type="SAM" id="Phobius"/>
    </source>
</evidence>
<feature type="transmembrane region" description="Helical" evidence="1">
    <location>
        <begin position="188"/>
        <end position="209"/>
    </location>
</feature>
<dbReference type="STRING" id="1036779.SAMN04515666_10672"/>
<evidence type="ECO:0000313" key="2">
    <source>
        <dbReference type="EMBL" id="SEL90562.1"/>
    </source>
</evidence>
<evidence type="ECO:0000313" key="3">
    <source>
        <dbReference type="Proteomes" id="UP000199664"/>
    </source>
</evidence>
<keyword evidence="1" id="KW-1133">Transmembrane helix</keyword>
<dbReference type="RefSeq" id="WP_091837327.1">
    <property type="nucleotide sequence ID" value="NZ_FOAN01000006.1"/>
</dbReference>
<sequence length="406" mass="42287">MNGGFANPALVADSIVDICGALGLAVAMLTLRRRDPRGALTTRFLVAMGLVAALFLLRGLSWWSGSVLLERLALACAALFPLGALIVTEGMLRRHAPRAGKIAVLAGSGLLVLGSLVGLADHHWAYDLALAGFQFLTVAFCGVLLFRRDPASLTEAENTSVWRLGLCAFLILPFALSDFRGLMPDMPVRLGGVGALLLVSIVLVTGGAAPTRRQGFYLLGVRVAAALLLGAAAAHVTPGADLAHGVRLCAVTLAGVLAIALAVDALSSLFDATAPGVLGSLAHSRAETQEALIALLAGHPLFSHARRLGETELRDYDPAILKPALREIGVLHASGRSWPWPPTDPVAERLAALMAAHSASHLLVLGEEPLDLLLLTVPVVSDDPATETALALVRRLLASAPSKVPA</sequence>
<keyword evidence="1" id="KW-0812">Transmembrane</keyword>